<sequence>MNKQTDLINMILRNEGGYANDPSDSGGRTYKGISENNFPNWKGWKIINKHEPLKRGEFIKDEDLDEEIFNFYLVHFYYKLKLDQINNLYISAHLLDHGVNAGISNGVKCLQRALNDILSIDIIVDGKIGPVTISEINNSNPKTLLHIPVDTRSAFPVISVQSPVSIQYRWQS</sequence>
<dbReference type="GeneID" id="93096489"/>
<feature type="domain" description="TtsA-like Glycoside hydrolase family 108" evidence="1">
    <location>
        <begin position="9"/>
        <end position="102"/>
    </location>
</feature>
<evidence type="ECO:0000259" key="1">
    <source>
        <dbReference type="Pfam" id="PF05838"/>
    </source>
</evidence>
<evidence type="ECO:0000313" key="3">
    <source>
        <dbReference type="Proteomes" id="UP000654720"/>
    </source>
</evidence>
<dbReference type="InterPro" id="IPR008565">
    <property type="entry name" value="TtsA-like_GH18_dom"/>
</dbReference>
<dbReference type="InterPro" id="IPR023346">
    <property type="entry name" value="Lysozyme-like_dom_sf"/>
</dbReference>
<reference evidence="2 3" key="1">
    <citation type="submission" date="2021-02" db="EMBL/GenBank/DDBJ databases">
        <title>FDA dAtabase for Regulatory Grade micrObial Sequences (FDA-ARGOS): Supporting development and validation of Infectious Disease Dx tests.</title>
        <authorList>
            <person name="Carlson P."/>
            <person name="Fischbach M."/>
            <person name="Hastie J."/>
            <person name="Bilen M."/>
            <person name="Cheng A."/>
            <person name="Tallon L."/>
            <person name="Sadzewicz L."/>
            <person name="Zhao X."/>
            <person name="Boylan J."/>
            <person name="Ott S."/>
            <person name="Bowen H."/>
            <person name="Vavikolanu K."/>
            <person name="Mehta A."/>
            <person name="Aluvathingal J."/>
            <person name="Nadendla S."/>
            <person name="Yan Y."/>
            <person name="Sichtig H."/>
        </authorList>
    </citation>
    <scope>NUCLEOTIDE SEQUENCE [LARGE SCALE GENOMIC DNA]</scope>
    <source>
        <strain evidence="2 3">FDAARGOS_1229</strain>
    </source>
</reference>
<dbReference type="EMBL" id="CP069450">
    <property type="protein sequence ID" value="QRO50683.1"/>
    <property type="molecule type" value="Genomic_DNA"/>
</dbReference>
<dbReference type="SUPFAM" id="SSF53955">
    <property type="entry name" value="Lysozyme-like"/>
    <property type="match status" value="1"/>
</dbReference>
<proteinExistence type="predicted"/>
<name>A0ABX7H6J2_9BACT</name>
<dbReference type="Pfam" id="PF05838">
    <property type="entry name" value="Glyco_hydro_108"/>
    <property type="match status" value="1"/>
</dbReference>
<organism evidence="2 3">
    <name type="scientific">Butyricimonas virosa</name>
    <dbReference type="NCBI Taxonomy" id="544645"/>
    <lineage>
        <taxon>Bacteria</taxon>
        <taxon>Pseudomonadati</taxon>
        <taxon>Bacteroidota</taxon>
        <taxon>Bacteroidia</taxon>
        <taxon>Bacteroidales</taxon>
        <taxon>Odoribacteraceae</taxon>
        <taxon>Butyricimonas</taxon>
    </lineage>
</organism>
<accession>A0ABX7H6J2</accession>
<dbReference type="RefSeq" id="WP_027202319.1">
    <property type="nucleotide sequence ID" value="NZ_CP069450.1"/>
</dbReference>
<gene>
    <name evidence="2" type="ORF">I6J59_03370</name>
</gene>
<dbReference type="Proteomes" id="UP000654720">
    <property type="component" value="Chromosome"/>
</dbReference>
<dbReference type="Gene3D" id="1.20.141.10">
    <property type="entry name" value="Chitosanase, subunit A, domain 1"/>
    <property type="match status" value="1"/>
</dbReference>
<protein>
    <recommendedName>
        <fullName evidence="1">TtsA-like Glycoside hydrolase family 108 domain-containing protein</fullName>
    </recommendedName>
</protein>
<evidence type="ECO:0000313" key="2">
    <source>
        <dbReference type="EMBL" id="QRO50683.1"/>
    </source>
</evidence>
<keyword evidence="3" id="KW-1185">Reference proteome</keyword>